<dbReference type="PANTHER" id="PTHR33207">
    <property type="entry name" value="F-BOX DOMAIN CONTAINING PROTEIN-RELATED"/>
    <property type="match status" value="1"/>
</dbReference>
<evidence type="ECO:0000313" key="2">
    <source>
        <dbReference type="EMBL" id="CAL4975622.1"/>
    </source>
</evidence>
<organism evidence="2 3">
    <name type="scientific">Urochloa decumbens</name>
    <dbReference type="NCBI Taxonomy" id="240449"/>
    <lineage>
        <taxon>Eukaryota</taxon>
        <taxon>Viridiplantae</taxon>
        <taxon>Streptophyta</taxon>
        <taxon>Embryophyta</taxon>
        <taxon>Tracheophyta</taxon>
        <taxon>Spermatophyta</taxon>
        <taxon>Magnoliopsida</taxon>
        <taxon>Liliopsida</taxon>
        <taxon>Poales</taxon>
        <taxon>Poaceae</taxon>
        <taxon>PACMAD clade</taxon>
        <taxon>Panicoideae</taxon>
        <taxon>Panicodae</taxon>
        <taxon>Paniceae</taxon>
        <taxon>Melinidinae</taxon>
        <taxon>Urochloa</taxon>
    </lineage>
</organism>
<dbReference type="Proteomes" id="UP001497457">
    <property type="component" value="Chromosome 20rd"/>
</dbReference>
<feature type="domain" description="F-box" evidence="1">
    <location>
        <begin position="20"/>
        <end position="60"/>
    </location>
</feature>
<name>A0ABC9ACU0_9POAL</name>
<accession>A0ABC9ACU0</accession>
<dbReference type="AlphaFoldDB" id="A0ABC9ACU0"/>
<gene>
    <name evidence="2" type="ORF">URODEC1_LOCUS53253</name>
</gene>
<sequence length="421" mass="46445">MRRTMPLTQAAAWERHISSLGDDLLLEIFLRLPSLATLVRAGCTCRAWRRAVASSPGFRRRFGAVHPPPLLGFFTDNSIVAESPAFVPARPHGRDLAAAVRGGDFSLTSLESPTPEEEEVEAPGWKILTGSCRRGNLILLNWEDKLLAVVNPLTQRSERVPRLVSKSMLQGCQGHSVLALLSSEEDPVPSRLMLLDHPGSRMKATIFSMDTGVCSETPYVDVPACPDQPDGRVLNGSAVQLNGSVFYLLENWRYTVSVDTATMEFTVMELPQWVWVSPTFFEVGETKDGATCLVYSDGLDVGVLMHTRGADGAQKWVLDRVVSMGAELQRVLQGQFDGAHALEVFAAKDGYAYLSASLTLQHPGNRYWFLSLCLGTMKLEKLFQGTYGCSGVPYIMPWPRSLVGNYGRFALNQRRSLKLHA</sequence>
<evidence type="ECO:0000313" key="3">
    <source>
        <dbReference type="Proteomes" id="UP001497457"/>
    </source>
</evidence>
<dbReference type="Pfam" id="PF23635">
    <property type="entry name" value="Beta-prop_AT5G49610-like"/>
    <property type="match status" value="1"/>
</dbReference>
<keyword evidence="3" id="KW-1185">Reference proteome</keyword>
<reference evidence="2" key="1">
    <citation type="submission" date="2024-10" db="EMBL/GenBank/DDBJ databases">
        <authorList>
            <person name="Ryan C."/>
        </authorList>
    </citation>
    <scope>NUCLEOTIDE SEQUENCE [LARGE SCALE GENOMIC DNA]</scope>
</reference>
<dbReference type="InterPro" id="IPR036047">
    <property type="entry name" value="F-box-like_dom_sf"/>
</dbReference>
<dbReference type="InterPro" id="IPR001810">
    <property type="entry name" value="F-box_dom"/>
</dbReference>
<dbReference type="InterPro" id="IPR056594">
    <property type="entry name" value="AT5G49610-like_b-prop"/>
</dbReference>
<dbReference type="Pfam" id="PF12937">
    <property type="entry name" value="F-box-like"/>
    <property type="match status" value="1"/>
</dbReference>
<protein>
    <recommendedName>
        <fullName evidence="1">F-box domain-containing protein</fullName>
    </recommendedName>
</protein>
<dbReference type="Gene3D" id="1.20.1280.50">
    <property type="match status" value="1"/>
</dbReference>
<dbReference type="SUPFAM" id="SSF81383">
    <property type="entry name" value="F-box domain"/>
    <property type="match status" value="1"/>
</dbReference>
<evidence type="ECO:0000259" key="1">
    <source>
        <dbReference type="SMART" id="SM00256"/>
    </source>
</evidence>
<dbReference type="EMBL" id="OZ075130">
    <property type="protein sequence ID" value="CAL4975622.1"/>
    <property type="molecule type" value="Genomic_DNA"/>
</dbReference>
<dbReference type="SMART" id="SM00256">
    <property type="entry name" value="FBOX"/>
    <property type="match status" value="1"/>
</dbReference>
<proteinExistence type="predicted"/>